<accession>A0A6B2NR77</accession>
<dbReference type="CDD" id="cd12797">
    <property type="entry name" value="M23_peptidase"/>
    <property type="match status" value="1"/>
</dbReference>
<dbReference type="PROSITE" id="PS51257">
    <property type="entry name" value="PROKAR_LIPOPROTEIN"/>
    <property type="match status" value="1"/>
</dbReference>
<comment type="caution">
    <text evidence="3">The sequence shown here is derived from an EMBL/GenBank/DDBJ whole genome shotgun (WGS) entry which is preliminary data.</text>
</comment>
<dbReference type="InterPro" id="IPR016047">
    <property type="entry name" value="M23ase_b-sheet_dom"/>
</dbReference>
<evidence type="ECO:0000256" key="1">
    <source>
        <dbReference type="ARBA" id="ARBA00022729"/>
    </source>
</evidence>
<dbReference type="PANTHER" id="PTHR21666">
    <property type="entry name" value="PEPTIDASE-RELATED"/>
    <property type="match status" value="1"/>
</dbReference>
<dbReference type="EMBL" id="JAAGOX010000011">
    <property type="protein sequence ID" value="NDW45077.1"/>
    <property type="molecule type" value="Genomic_DNA"/>
</dbReference>
<dbReference type="Gene3D" id="2.70.70.10">
    <property type="entry name" value="Glucose Permease (Domain IIA)"/>
    <property type="match status" value="1"/>
</dbReference>
<dbReference type="GO" id="GO:0004222">
    <property type="term" value="F:metalloendopeptidase activity"/>
    <property type="evidence" value="ECO:0007669"/>
    <property type="project" value="TreeGrafter"/>
</dbReference>
<dbReference type="InterPro" id="IPR050570">
    <property type="entry name" value="Cell_wall_metabolism_enzyme"/>
</dbReference>
<protein>
    <submittedName>
        <fullName evidence="3">M23 family metallopeptidase</fullName>
    </submittedName>
</protein>
<evidence type="ECO:0000259" key="2">
    <source>
        <dbReference type="Pfam" id="PF01551"/>
    </source>
</evidence>
<feature type="domain" description="M23ase beta-sheet core" evidence="2">
    <location>
        <begin position="62"/>
        <end position="155"/>
    </location>
</feature>
<keyword evidence="1" id="KW-0732">Signal</keyword>
<sequence length="201" mass="22685">MTKSAQLLGTLMLLLTMTACIGIEKYGSADYYDHLVPEEIEVIMPPNAPYISEQFRYDGEKIHQGIDIWGKRGTPVLAAAPGKVSKSFYEPAYGHRIVIDHGLAPNGERLFTVYKHLDQRLAQEGEAVARGQQIATMGDTGALGMLVHLHFETMRWSRTKGEIYYDPHLVWMDGVGRVTCFETGKRYADEPFRTTYPVRCK</sequence>
<dbReference type="RefSeq" id="WP_164129022.1">
    <property type="nucleotide sequence ID" value="NZ_JAAGOX010000011.1"/>
</dbReference>
<evidence type="ECO:0000313" key="3">
    <source>
        <dbReference type="EMBL" id="NDW45077.1"/>
    </source>
</evidence>
<proteinExistence type="predicted"/>
<dbReference type="AlphaFoldDB" id="A0A6B2NR77"/>
<dbReference type="InterPro" id="IPR011055">
    <property type="entry name" value="Dup_hybrid_motif"/>
</dbReference>
<organism evidence="3">
    <name type="scientific">Ruegeria sp. PrR005</name>
    <dbReference type="NCBI Taxonomy" id="2706882"/>
    <lineage>
        <taxon>Bacteria</taxon>
        <taxon>Pseudomonadati</taxon>
        <taxon>Pseudomonadota</taxon>
        <taxon>Alphaproteobacteria</taxon>
        <taxon>Rhodobacterales</taxon>
        <taxon>Roseobacteraceae</taxon>
        <taxon>Ruegeria</taxon>
    </lineage>
</organism>
<dbReference type="SUPFAM" id="SSF51261">
    <property type="entry name" value="Duplicated hybrid motif"/>
    <property type="match status" value="1"/>
</dbReference>
<dbReference type="Pfam" id="PF01551">
    <property type="entry name" value="Peptidase_M23"/>
    <property type="match status" value="1"/>
</dbReference>
<dbReference type="PANTHER" id="PTHR21666:SF289">
    <property type="entry name" value="L-ALA--D-GLU ENDOPEPTIDASE"/>
    <property type="match status" value="1"/>
</dbReference>
<name>A0A6B2NR77_9RHOB</name>
<reference evidence="3" key="1">
    <citation type="submission" date="2020-02" db="EMBL/GenBank/DDBJ databases">
        <title>Delineation of the pyrene-degrading pathway in Roseobacter clade bacteria by genomic analysis.</title>
        <authorList>
            <person name="Zhou H."/>
            <person name="Wang H."/>
        </authorList>
    </citation>
    <scope>NUCLEOTIDE SEQUENCE</scope>
    <source>
        <strain evidence="3">PrR005</strain>
    </source>
</reference>
<gene>
    <name evidence="3" type="ORF">G0P99_08915</name>
</gene>